<feature type="domain" description="CusB-like beta-barrel" evidence="3">
    <location>
        <begin position="242"/>
        <end position="310"/>
    </location>
</feature>
<evidence type="ECO:0000313" key="6">
    <source>
        <dbReference type="Proteomes" id="UP000316213"/>
    </source>
</evidence>
<dbReference type="GO" id="GO:0015562">
    <property type="term" value="F:efflux transmembrane transporter activity"/>
    <property type="evidence" value="ECO:0007669"/>
    <property type="project" value="TreeGrafter"/>
</dbReference>
<dbReference type="PANTHER" id="PTHR30469">
    <property type="entry name" value="MULTIDRUG RESISTANCE PROTEIN MDTA"/>
    <property type="match status" value="1"/>
</dbReference>
<keyword evidence="6" id="KW-1185">Reference proteome</keyword>
<dbReference type="InterPro" id="IPR058647">
    <property type="entry name" value="BSH_CzcB-like"/>
</dbReference>
<dbReference type="Proteomes" id="UP000316213">
    <property type="component" value="Unassembled WGS sequence"/>
</dbReference>
<evidence type="ECO:0000256" key="2">
    <source>
        <dbReference type="SAM" id="Coils"/>
    </source>
</evidence>
<reference evidence="5 6" key="1">
    <citation type="submission" date="2019-02" db="EMBL/GenBank/DDBJ databases">
        <title>Deep-cultivation of Planctomycetes and their phenomic and genomic characterization uncovers novel biology.</title>
        <authorList>
            <person name="Wiegand S."/>
            <person name="Jogler M."/>
            <person name="Boedeker C."/>
            <person name="Pinto D."/>
            <person name="Vollmers J."/>
            <person name="Rivas-Marin E."/>
            <person name="Kohn T."/>
            <person name="Peeters S.H."/>
            <person name="Heuer A."/>
            <person name="Rast P."/>
            <person name="Oberbeckmann S."/>
            <person name="Bunk B."/>
            <person name="Jeske O."/>
            <person name="Meyerdierks A."/>
            <person name="Storesund J.E."/>
            <person name="Kallscheuer N."/>
            <person name="Luecker S."/>
            <person name="Lage O.M."/>
            <person name="Pohl T."/>
            <person name="Merkel B.J."/>
            <person name="Hornburger P."/>
            <person name="Mueller R.-W."/>
            <person name="Bruemmer F."/>
            <person name="Labrenz M."/>
            <person name="Spormann A.M."/>
            <person name="Op Den Camp H."/>
            <person name="Overmann J."/>
            <person name="Amann R."/>
            <person name="Jetten M.S.M."/>
            <person name="Mascher T."/>
            <person name="Medema M.H."/>
            <person name="Devos D.P."/>
            <person name="Kaster A.-K."/>
            <person name="Ovreas L."/>
            <person name="Rohde M."/>
            <person name="Galperin M.Y."/>
            <person name="Jogler C."/>
        </authorList>
    </citation>
    <scope>NUCLEOTIDE SEQUENCE [LARGE SCALE GENOMIC DNA]</scope>
    <source>
        <strain evidence="5 6">Pla100</strain>
    </source>
</reference>
<comment type="similarity">
    <text evidence="1">Belongs to the membrane fusion protein (MFP) (TC 8.A.1) family.</text>
</comment>
<dbReference type="Pfam" id="PF25973">
    <property type="entry name" value="BSH_CzcB"/>
    <property type="match status" value="1"/>
</dbReference>
<protein>
    <submittedName>
        <fullName evidence="5">Cobalt-zinc-cadmium resistance protein CzcB</fullName>
    </submittedName>
</protein>
<accession>A0A5C5ZLS7</accession>
<dbReference type="PANTHER" id="PTHR30469:SF15">
    <property type="entry name" value="HLYD FAMILY OF SECRETION PROTEINS"/>
    <property type="match status" value="1"/>
</dbReference>
<comment type="caution">
    <text evidence="5">The sequence shown here is derived from an EMBL/GenBank/DDBJ whole genome shotgun (WGS) entry which is preliminary data.</text>
</comment>
<dbReference type="InterPro" id="IPR006143">
    <property type="entry name" value="RND_pump_MFP"/>
</dbReference>
<dbReference type="GO" id="GO:1990281">
    <property type="term" value="C:efflux pump complex"/>
    <property type="evidence" value="ECO:0007669"/>
    <property type="project" value="TreeGrafter"/>
</dbReference>
<dbReference type="Pfam" id="PF25954">
    <property type="entry name" value="Beta-barrel_RND_2"/>
    <property type="match status" value="1"/>
</dbReference>
<dbReference type="Gene3D" id="1.10.287.470">
    <property type="entry name" value="Helix hairpin bin"/>
    <property type="match status" value="1"/>
</dbReference>
<proteinExistence type="inferred from homology"/>
<gene>
    <name evidence="5" type="primary">czcB_5</name>
    <name evidence="5" type="ORF">Pla100_57890</name>
</gene>
<evidence type="ECO:0000256" key="1">
    <source>
        <dbReference type="ARBA" id="ARBA00009477"/>
    </source>
</evidence>
<dbReference type="NCBIfam" id="TIGR01730">
    <property type="entry name" value="RND_mfp"/>
    <property type="match status" value="1"/>
</dbReference>
<evidence type="ECO:0000313" key="5">
    <source>
        <dbReference type="EMBL" id="TWT87937.1"/>
    </source>
</evidence>
<evidence type="ECO:0000259" key="4">
    <source>
        <dbReference type="Pfam" id="PF25973"/>
    </source>
</evidence>
<keyword evidence="2" id="KW-0175">Coiled coil</keyword>
<dbReference type="Gene3D" id="2.40.50.100">
    <property type="match status" value="1"/>
</dbReference>
<sequence length="324" mass="36103">MSRLIRSNPIQRNRSRDFRVIVLLFFVTLGGSIPARSSMAQTSTSQSSSVVLSNVAQGNVPPVDTNVSYEGFSEAIQDVNLSTEEVGQLVDVPVTLGQLVRKGDVIAQLDDRLDRASVEVSRMQASMEGEIRAALATRQMQQFRVEQLSQLRDDQMAGVDELRRAQTELAISEARLLVAQEQQRLRQVELERLELQIERRKLRAPFDGLVAEKSLDAGEAVTPTNLVVIRLVRVDKLIGVFNVPAERSFAMKPGLATQVYFRAARETVDGVIDSISPVINGESGTVQVRVRIDNQDGKLRPGDRCSMRVSPVQQITQREKRLQR</sequence>
<dbReference type="SUPFAM" id="SSF111369">
    <property type="entry name" value="HlyD-like secretion proteins"/>
    <property type="match status" value="1"/>
</dbReference>
<feature type="coiled-coil region" evidence="2">
    <location>
        <begin position="162"/>
        <end position="198"/>
    </location>
</feature>
<dbReference type="RefSeq" id="WP_146582185.1">
    <property type="nucleotide sequence ID" value="NZ_SJPM01000023.1"/>
</dbReference>
<dbReference type="EMBL" id="SJPM01000023">
    <property type="protein sequence ID" value="TWT87937.1"/>
    <property type="molecule type" value="Genomic_DNA"/>
</dbReference>
<dbReference type="InterPro" id="IPR058792">
    <property type="entry name" value="Beta-barrel_RND_2"/>
</dbReference>
<evidence type="ECO:0000259" key="3">
    <source>
        <dbReference type="Pfam" id="PF25954"/>
    </source>
</evidence>
<dbReference type="Gene3D" id="2.40.30.170">
    <property type="match status" value="1"/>
</dbReference>
<dbReference type="AlphaFoldDB" id="A0A5C5ZLS7"/>
<organism evidence="5 6">
    <name type="scientific">Neorhodopirellula pilleata</name>
    <dbReference type="NCBI Taxonomy" id="2714738"/>
    <lineage>
        <taxon>Bacteria</taxon>
        <taxon>Pseudomonadati</taxon>
        <taxon>Planctomycetota</taxon>
        <taxon>Planctomycetia</taxon>
        <taxon>Pirellulales</taxon>
        <taxon>Pirellulaceae</taxon>
        <taxon>Neorhodopirellula</taxon>
    </lineage>
</organism>
<feature type="domain" description="CzcB-like barrel-sandwich hybrid" evidence="4">
    <location>
        <begin position="87"/>
        <end position="225"/>
    </location>
</feature>
<dbReference type="OrthoDB" id="9806939at2"/>
<name>A0A5C5ZLS7_9BACT</name>